<dbReference type="AlphaFoldDB" id="A0A4C1YJ82"/>
<accession>A0A4C1YJ82</accession>
<protein>
    <submittedName>
        <fullName evidence="1">Uncharacterized protein</fullName>
    </submittedName>
</protein>
<evidence type="ECO:0000313" key="2">
    <source>
        <dbReference type="Proteomes" id="UP000299102"/>
    </source>
</evidence>
<keyword evidence="2" id="KW-1185">Reference proteome</keyword>
<dbReference type="EMBL" id="BGZK01001218">
    <property type="protein sequence ID" value="GBP74689.1"/>
    <property type="molecule type" value="Genomic_DNA"/>
</dbReference>
<organism evidence="1 2">
    <name type="scientific">Eumeta variegata</name>
    <name type="common">Bagworm moth</name>
    <name type="synonym">Eumeta japonica</name>
    <dbReference type="NCBI Taxonomy" id="151549"/>
    <lineage>
        <taxon>Eukaryota</taxon>
        <taxon>Metazoa</taxon>
        <taxon>Ecdysozoa</taxon>
        <taxon>Arthropoda</taxon>
        <taxon>Hexapoda</taxon>
        <taxon>Insecta</taxon>
        <taxon>Pterygota</taxon>
        <taxon>Neoptera</taxon>
        <taxon>Endopterygota</taxon>
        <taxon>Lepidoptera</taxon>
        <taxon>Glossata</taxon>
        <taxon>Ditrysia</taxon>
        <taxon>Tineoidea</taxon>
        <taxon>Psychidae</taxon>
        <taxon>Oiketicinae</taxon>
        <taxon>Eumeta</taxon>
    </lineage>
</organism>
<dbReference type="OrthoDB" id="8194935at2759"/>
<name>A0A4C1YJ82_EUMVA</name>
<gene>
    <name evidence="1" type="ORF">EVAR_58955_1</name>
</gene>
<evidence type="ECO:0000313" key="1">
    <source>
        <dbReference type="EMBL" id="GBP74689.1"/>
    </source>
</evidence>
<sequence>MYDMIKTLNKDLSNSDIFMANASTLDSLHSNFVSTIDERNEFLASNPDAAEPTYDNLLAFEELYCIVWHKYEEILSQKNLQETKYSHTATRQTHKLPPLELKSFDDTVLAGIGDVTSSIEGVTCLTIRSRYDDSVRFTIQPLIVNCITNALPTANINHMLLGSDLFARILRHKTVSRGTTEPVAVETLLEEVPDVSLLTPEENECELIYSSTVKHESSGRYVTVIPFQGDPNTLVKFSSNSPRVLKNIPHNHRVPEVIEFDSNDNFKILGVNWHPIAELAAIKALQAISFTRDLKRIRTGKIVSPALQSTDAQSYSKPRWPPRVKTSHRRVSSCLYHPFDLPLCEVSRIGERDNSDQELAHTA</sequence>
<dbReference type="Proteomes" id="UP000299102">
    <property type="component" value="Unassembled WGS sequence"/>
</dbReference>
<reference evidence="1 2" key="1">
    <citation type="journal article" date="2019" name="Commun. Biol.">
        <title>The bagworm genome reveals a unique fibroin gene that provides high tensile strength.</title>
        <authorList>
            <person name="Kono N."/>
            <person name="Nakamura H."/>
            <person name="Ohtoshi R."/>
            <person name="Tomita M."/>
            <person name="Numata K."/>
            <person name="Arakawa K."/>
        </authorList>
    </citation>
    <scope>NUCLEOTIDE SEQUENCE [LARGE SCALE GENOMIC DNA]</scope>
</reference>
<comment type="caution">
    <text evidence="1">The sequence shown here is derived from an EMBL/GenBank/DDBJ whole genome shotgun (WGS) entry which is preliminary data.</text>
</comment>
<proteinExistence type="predicted"/>